<feature type="region of interest" description="Disordered" evidence="3">
    <location>
        <begin position="1"/>
        <end position="21"/>
    </location>
</feature>
<dbReference type="Proteomes" id="UP001370490">
    <property type="component" value="Unassembled WGS sequence"/>
</dbReference>
<sequence length="85" mass="9726">MNGRVRTKTRRDQKKNVRDDEDNVEVEKKIMRLQSIIPNGESLGIDSLFEETARYILALQAQVIAMKVVATCFQGLEKENRKFGG</sequence>
<evidence type="ECO:0000313" key="4">
    <source>
        <dbReference type="EMBL" id="KAK6917954.1"/>
    </source>
</evidence>
<feature type="compositionally biased region" description="Basic residues" evidence="3">
    <location>
        <begin position="1"/>
        <end position="13"/>
    </location>
</feature>
<evidence type="ECO:0000313" key="5">
    <source>
        <dbReference type="Proteomes" id="UP001370490"/>
    </source>
</evidence>
<keyword evidence="5" id="KW-1185">Reference proteome</keyword>
<protein>
    <recommendedName>
        <fullName evidence="6">BHLH domain-containing protein</fullName>
    </recommendedName>
</protein>
<keyword evidence="2" id="KW-0804">Transcription</keyword>
<evidence type="ECO:0000256" key="3">
    <source>
        <dbReference type="SAM" id="MobiDB-lite"/>
    </source>
</evidence>
<evidence type="ECO:0000256" key="2">
    <source>
        <dbReference type="ARBA" id="ARBA00023163"/>
    </source>
</evidence>
<organism evidence="4 5">
    <name type="scientific">Dillenia turbinata</name>
    <dbReference type="NCBI Taxonomy" id="194707"/>
    <lineage>
        <taxon>Eukaryota</taxon>
        <taxon>Viridiplantae</taxon>
        <taxon>Streptophyta</taxon>
        <taxon>Embryophyta</taxon>
        <taxon>Tracheophyta</taxon>
        <taxon>Spermatophyta</taxon>
        <taxon>Magnoliopsida</taxon>
        <taxon>eudicotyledons</taxon>
        <taxon>Gunneridae</taxon>
        <taxon>Pentapetalae</taxon>
        <taxon>Dilleniales</taxon>
        <taxon>Dilleniaceae</taxon>
        <taxon>Dillenia</taxon>
    </lineage>
</organism>
<dbReference type="GO" id="GO:0006355">
    <property type="term" value="P:regulation of DNA-templated transcription"/>
    <property type="evidence" value="ECO:0007669"/>
    <property type="project" value="InterPro"/>
</dbReference>
<proteinExistence type="predicted"/>
<comment type="caution">
    <text evidence="4">The sequence shown here is derived from an EMBL/GenBank/DDBJ whole genome shotgun (WGS) entry which is preliminary data.</text>
</comment>
<name>A0AAN8YWR6_9MAGN</name>
<dbReference type="PANTHER" id="PTHR33124:SF43">
    <property type="entry name" value="TRANSCRIPTION FACTOR PAR2"/>
    <property type="match status" value="1"/>
</dbReference>
<gene>
    <name evidence="4" type="ORF">RJ641_016376</name>
</gene>
<dbReference type="InterPro" id="IPR044660">
    <property type="entry name" value="IBH1-like"/>
</dbReference>
<dbReference type="EMBL" id="JBAMMX010000022">
    <property type="protein sequence ID" value="KAK6917954.1"/>
    <property type="molecule type" value="Genomic_DNA"/>
</dbReference>
<dbReference type="PANTHER" id="PTHR33124">
    <property type="entry name" value="TRANSCRIPTION FACTOR IBH1-LIKE 1"/>
    <property type="match status" value="1"/>
</dbReference>
<accession>A0AAN8YWR6</accession>
<reference evidence="4 5" key="1">
    <citation type="submission" date="2023-12" db="EMBL/GenBank/DDBJ databases">
        <title>A high-quality genome assembly for Dillenia turbinata (Dilleniales).</title>
        <authorList>
            <person name="Chanderbali A."/>
        </authorList>
    </citation>
    <scope>NUCLEOTIDE SEQUENCE [LARGE SCALE GENOMIC DNA]</scope>
    <source>
        <strain evidence="4">LSX21</strain>
        <tissue evidence="4">Leaf</tissue>
    </source>
</reference>
<evidence type="ECO:0008006" key="6">
    <source>
        <dbReference type="Google" id="ProtNLM"/>
    </source>
</evidence>
<keyword evidence="1" id="KW-0805">Transcription regulation</keyword>
<evidence type="ECO:0000256" key="1">
    <source>
        <dbReference type="ARBA" id="ARBA00023015"/>
    </source>
</evidence>
<dbReference type="AlphaFoldDB" id="A0AAN8YWR6"/>